<dbReference type="GO" id="GO:0032259">
    <property type="term" value="P:methylation"/>
    <property type="evidence" value="ECO:0007669"/>
    <property type="project" value="UniProtKB-KW"/>
</dbReference>
<gene>
    <name evidence="4" type="ORF">UFOVP117_110</name>
</gene>
<dbReference type="InterPro" id="IPR029063">
    <property type="entry name" value="SAM-dependent_MTases_sf"/>
</dbReference>
<organism evidence="4">
    <name type="scientific">uncultured Caudovirales phage</name>
    <dbReference type="NCBI Taxonomy" id="2100421"/>
    <lineage>
        <taxon>Viruses</taxon>
        <taxon>Duplodnaviria</taxon>
        <taxon>Heunggongvirae</taxon>
        <taxon>Uroviricota</taxon>
        <taxon>Caudoviricetes</taxon>
        <taxon>Peduoviridae</taxon>
        <taxon>Maltschvirus</taxon>
        <taxon>Maltschvirus maltsch</taxon>
    </lineage>
</organism>
<dbReference type="SUPFAM" id="SSF53335">
    <property type="entry name" value="S-adenosyl-L-methionine-dependent methyltransferases"/>
    <property type="match status" value="1"/>
</dbReference>
<keyword evidence="2" id="KW-0808">Transferase</keyword>
<dbReference type="GO" id="GO:0009007">
    <property type="term" value="F:site-specific DNA-methyltransferase (adenine-specific) activity"/>
    <property type="evidence" value="ECO:0007669"/>
    <property type="project" value="UniProtKB-EC"/>
</dbReference>
<proteinExistence type="predicted"/>
<dbReference type="Pfam" id="PF02086">
    <property type="entry name" value="MethyltransfD12"/>
    <property type="match status" value="1"/>
</dbReference>
<dbReference type="GO" id="GO:1904047">
    <property type="term" value="F:S-adenosyl-L-methionine binding"/>
    <property type="evidence" value="ECO:0007669"/>
    <property type="project" value="TreeGrafter"/>
</dbReference>
<dbReference type="GO" id="GO:0043565">
    <property type="term" value="F:sequence-specific DNA binding"/>
    <property type="evidence" value="ECO:0007669"/>
    <property type="project" value="TreeGrafter"/>
</dbReference>
<dbReference type="EMBL" id="LR796235">
    <property type="protein sequence ID" value="CAB4129810.1"/>
    <property type="molecule type" value="Genomic_DNA"/>
</dbReference>
<sequence length="280" mass="33094">MISYIGGKSKIAPNLIIPNIPKDIEIFIEVFGGMFWTFFKMDLKQYPNLKKVVYNDFNPLNYNLFMCLQNPEVLLSAINNIPCQQQGVEVTPPVYKEQFNEFQKEIFSHGLTINYPDYNVAAKYAYVLTQVFSGSKPETSSFIDLKGKYKSKYLTFRDKLSKPEWVEHFNRISEFRLGDFEDVIKEFDSPTTYFYVDPPYFLTEHYYSNHDFDRDDHERLANCLKNIQGKFSLSYYDFVLLSEWFPKEEYKWERKEFAKAAAAKKGKTQNMGEELLIMNY</sequence>
<dbReference type="InterPro" id="IPR012327">
    <property type="entry name" value="MeTrfase_D12"/>
</dbReference>
<reference evidence="4" key="1">
    <citation type="submission" date="2020-04" db="EMBL/GenBank/DDBJ databases">
        <authorList>
            <person name="Chiriac C."/>
            <person name="Salcher M."/>
            <person name="Ghai R."/>
            <person name="Kavagutti S V."/>
        </authorList>
    </citation>
    <scope>NUCLEOTIDE SEQUENCE</scope>
</reference>
<accession>A0A6J5LA67</accession>
<keyword evidence="1 4" id="KW-0489">Methyltransferase</keyword>
<name>A0A6J5LA67_9CAUD</name>
<keyword evidence="3" id="KW-0949">S-adenosyl-L-methionine</keyword>
<dbReference type="GO" id="GO:0006298">
    <property type="term" value="P:mismatch repair"/>
    <property type="evidence" value="ECO:0007669"/>
    <property type="project" value="TreeGrafter"/>
</dbReference>
<evidence type="ECO:0000313" key="4">
    <source>
        <dbReference type="EMBL" id="CAB4129810.1"/>
    </source>
</evidence>
<dbReference type="GO" id="GO:0009307">
    <property type="term" value="P:DNA restriction-modification system"/>
    <property type="evidence" value="ECO:0007669"/>
    <property type="project" value="InterPro"/>
</dbReference>
<evidence type="ECO:0000256" key="3">
    <source>
        <dbReference type="ARBA" id="ARBA00022691"/>
    </source>
</evidence>
<evidence type="ECO:0000256" key="2">
    <source>
        <dbReference type="ARBA" id="ARBA00022679"/>
    </source>
</evidence>
<evidence type="ECO:0000256" key="1">
    <source>
        <dbReference type="ARBA" id="ARBA00022603"/>
    </source>
</evidence>
<dbReference type="PANTHER" id="PTHR30481">
    <property type="entry name" value="DNA ADENINE METHYLASE"/>
    <property type="match status" value="1"/>
</dbReference>
<dbReference type="Gene3D" id="3.40.50.150">
    <property type="entry name" value="Vaccinia Virus protein VP39"/>
    <property type="match status" value="2"/>
</dbReference>
<protein>
    <submittedName>
        <fullName evidence="4">Dam Site-specific DNA methylase</fullName>
    </submittedName>
</protein>